<evidence type="ECO:0000313" key="2">
    <source>
        <dbReference type="EMBL" id="KAL0286514.1"/>
    </source>
</evidence>
<feature type="region of interest" description="Disordered" evidence="1">
    <location>
        <begin position="49"/>
        <end position="71"/>
    </location>
</feature>
<protein>
    <submittedName>
        <fullName evidence="2">Uncharacterized protein</fullName>
    </submittedName>
</protein>
<accession>A0AAW2IW35</accession>
<dbReference type="EMBL" id="JACGWJ010000949">
    <property type="protein sequence ID" value="KAL0286514.1"/>
    <property type="molecule type" value="Genomic_DNA"/>
</dbReference>
<organism evidence="2">
    <name type="scientific">Sesamum radiatum</name>
    <name type="common">Black benniseed</name>
    <dbReference type="NCBI Taxonomy" id="300843"/>
    <lineage>
        <taxon>Eukaryota</taxon>
        <taxon>Viridiplantae</taxon>
        <taxon>Streptophyta</taxon>
        <taxon>Embryophyta</taxon>
        <taxon>Tracheophyta</taxon>
        <taxon>Spermatophyta</taxon>
        <taxon>Magnoliopsida</taxon>
        <taxon>eudicotyledons</taxon>
        <taxon>Gunneridae</taxon>
        <taxon>Pentapetalae</taxon>
        <taxon>asterids</taxon>
        <taxon>lamiids</taxon>
        <taxon>Lamiales</taxon>
        <taxon>Pedaliaceae</taxon>
        <taxon>Sesamum</taxon>
    </lineage>
</organism>
<name>A0AAW2IW35_SESRA</name>
<gene>
    <name evidence="2" type="ORF">Sradi_7145400</name>
</gene>
<comment type="caution">
    <text evidence="2">The sequence shown here is derived from an EMBL/GenBank/DDBJ whole genome shotgun (WGS) entry which is preliminary data.</text>
</comment>
<dbReference type="AlphaFoldDB" id="A0AAW2IW35"/>
<reference evidence="2" key="1">
    <citation type="submission" date="2020-06" db="EMBL/GenBank/DDBJ databases">
        <authorList>
            <person name="Li T."/>
            <person name="Hu X."/>
            <person name="Zhang T."/>
            <person name="Song X."/>
            <person name="Zhang H."/>
            <person name="Dai N."/>
            <person name="Sheng W."/>
            <person name="Hou X."/>
            <person name="Wei L."/>
        </authorList>
    </citation>
    <scope>NUCLEOTIDE SEQUENCE</scope>
    <source>
        <strain evidence="2">G02</strain>
        <tissue evidence="2">Leaf</tissue>
    </source>
</reference>
<reference evidence="2" key="2">
    <citation type="journal article" date="2024" name="Plant">
        <title>Genomic evolution and insights into agronomic trait innovations of Sesamum species.</title>
        <authorList>
            <person name="Miao H."/>
            <person name="Wang L."/>
            <person name="Qu L."/>
            <person name="Liu H."/>
            <person name="Sun Y."/>
            <person name="Le M."/>
            <person name="Wang Q."/>
            <person name="Wei S."/>
            <person name="Zheng Y."/>
            <person name="Lin W."/>
            <person name="Duan Y."/>
            <person name="Cao H."/>
            <person name="Xiong S."/>
            <person name="Wang X."/>
            <person name="Wei L."/>
            <person name="Li C."/>
            <person name="Ma Q."/>
            <person name="Ju M."/>
            <person name="Zhao R."/>
            <person name="Li G."/>
            <person name="Mu C."/>
            <person name="Tian Q."/>
            <person name="Mei H."/>
            <person name="Zhang T."/>
            <person name="Gao T."/>
            <person name="Zhang H."/>
        </authorList>
    </citation>
    <scope>NUCLEOTIDE SEQUENCE</scope>
    <source>
        <strain evidence="2">G02</strain>
    </source>
</reference>
<proteinExistence type="predicted"/>
<sequence>MRQQPQVCIISNGRIGFNLQGERQEGRTLEEKKGKRKVFAATASAEGAPVAPVEKGKGKREGRRFITVEEK</sequence>
<evidence type="ECO:0000256" key="1">
    <source>
        <dbReference type="SAM" id="MobiDB-lite"/>
    </source>
</evidence>